<keyword evidence="3 7" id="KW-0812">Transmembrane</keyword>
<dbReference type="GO" id="GO:0032153">
    <property type="term" value="C:cell division site"/>
    <property type="evidence" value="ECO:0007669"/>
    <property type="project" value="TreeGrafter"/>
</dbReference>
<feature type="transmembrane region" description="Helical" evidence="7">
    <location>
        <begin position="301"/>
        <end position="326"/>
    </location>
</feature>
<keyword evidence="4" id="KW-0133">Cell shape</keyword>
<feature type="transmembrane region" description="Helical" evidence="7">
    <location>
        <begin position="107"/>
        <end position="129"/>
    </location>
</feature>
<dbReference type="PANTHER" id="PTHR30474">
    <property type="entry name" value="CELL CYCLE PROTEIN"/>
    <property type="match status" value="1"/>
</dbReference>
<evidence type="ECO:0000256" key="5">
    <source>
        <dbReference type="ARBA" id="ARBA00022989"/>
    </source>
</evidence>
<dbReference type="Pfam" id="PF01098">
    <property type="entry name" value="FTSW_RODA_SPOVE"/>
    <property type="match status" value="1"/>
</dbReference>
<keyword evidence="8" id="KW-0131">Cell cycle</keyword>
<feature type="transmembrane region" description="Helical" evidence="7">
    <location>
        <begin position="141"/>
        <end position="158"/>
    </location>
</feature>
<dbReference type="GO" id="GO:0008360">
    <property type="term" value="P:regulation of cell shape"/>
    <property type="evidence" value="ECO:0007669"/>
    <property type="project" value="UniProtKB-KW"/>
</dbReference>
<feature type="transmembrane region" description="Helical" evidence="7">
    <location>
        <begin position="338"/>
        <end position="359"/>
    </location>
</feature>
<feature type="transmembrane region" description="Helical" evidence="7">
    <location>
        <begin position="263"/>
        <end position="289"/>
    </location>
</feature>
<dbReference type="NCBIfam" id="TIGR02614">
    <property type="entry name" value="ftsW"/>
    <property type="match status" value="1"/>
</dbReference>
<evidence type="ECO:0000256" key="3">
    <source>
        <dbReference type="ARBA" id="ARBA00022692"/>
    </source>
</evidence>
<evidence type="ECO:0000256" key="1">
    <source>
        <dbReference type="ARBA" id="ARBA00004651"/>
    </source>
</evidence>
<feature type="transmembrane region" description="Helical" evidence="7">
    <location>
        <begin position="50"/>
        <end position="68"/>
    </location>
</feature>
<sequence>MRLKKGPPDFILFVTTLVLLGIGLVMVFSSSAVTAGVRYDDPYFFFRKQLLWVVIGVAAMIVVMKINYLRLRELALPLMVAAVICLILVLTPLGIETKGASRWLDLGITGFAPSELAKLAMVMFLARVMDINLEKMKEFKSGILPYILLVAFICGLIMCQPDLGTSFAIAGTAFFMMVAAGARMAHIGMLGIAGSAVVGGLIIQAPYRMERMIAFLDPWKYASDEGFQTIQSLYALGSGGLFGLGLGRSRQKFFYLPEQHTDFIYAILGEELGFIGASLIIGLFLLFAWRGFKIAIYAPDTFGSLLAAGITIMIVFQAAINIGVVSGVLPVTGITLPFISYGGTSIAFTMVGVGLLLNISRYSSNR</sequence>
<evidence type="ECO:0000256" key="4">
    <source>
        <dbReference type="ARBA" id="ARBA00022960"/>
    </source>
</evidence>
<feature type="transmembrane region" description="Helical" evidence="7">
    <location>
        <begin position="75"/>
        <end position="95"/>
    </location>
</feature>
<dbReference type="InterPro" id="IPR018365">
    <property type="entry name" value="Cell_cycle_FtsW-rel_CS"/>
</dbReference>
<evidence type="ECO:0000256" key="6">
    <source>
        <dbReference type="ARBA" id="ARBA00023136"/>
    </source>
</evidence>
<feature type="transmembrane region" description="Helical" evidence="7">
    <location>
        <begin position="189"/>
        <end position="207"/>
    </location>
</feature>
<organism evidence="8">
    <name type="scientific">hydrocarbon metagenome</name>
    <dbReference type="NCBI Taxonomy" id="938273"/>
    <lineage>
        <taxon>unclassified sequences</taxon>
        <taxon>metagenomes</taxon>
        <taxon>ecological metagenomes</taxon>
    </lineage>
</organism>
<evidence type="ECO:0000313" key="8">
    <source>
        <dbReference type="EMBL" id="KUG03562.1"/>
    </source>
</evidence>
<proteinExistence type="predicted"/>
<evidence type="ECO:0000256" key="2">
    <source>
        <dbReference type="ARBA" id="ARBA00022475"/>
    </source>
</evidence>
<dbReference type="GO" id="GO:0009252">
    <property type="term" value="P:peptidoglycan biosynthetic process"/>
    <property type="evidence" value="ECO:0007669"/>
    <property type="project" value="InterPro"/>
</dbReference>
<keyword evidence="8" id="KW-0132">Cell division</keyword>
<dbReference type="PROSITE" id="PS00428">
    <property type="entry name" value="FTSW_RODA_SPOVE"/>
    <property type="match status" value="1"/>
</dbReference>
<accession>A0A0W8E4J0</accession>
<dbReference type="InterPro" id="IPR013437">
    <property type="entry name" value="FtsW"/>
</dbReference>
<dbReference type="PANTHER" id="PTHR30474:SF13">
    <property type="entry name" value="STAGE V SPORULATION PROTEIN E"/>
    <property type="match status" value="1"/>
</dbReference>
<evidence type="ECO:0000256" key="7">
    <source>
        <dbReference type="SAM" id="Phobius"/>
    </source>
</evidence>
<keyword evidence="6 7" id="KW-0472">Membrane</keyword>
<keyword evidence="5 7" id="KW-1133">Transmembrane helix</keyword>
<dbReference type="EMBL" id="LNQE01001877">
    <property type="protein sequence ID" value="KUG03562.1"/>
    <property type="molecule type" value="Genomic_DNA"/>
</dbReference>
<gene>
    <name evidence="8" type="ORF">ASZ90_018995</name>
</gene>
<name>A0A0W8E4J0_9ZZZZ</name>
<dbReference type="AlphaFoldDB" id="A0A0W8E4J0"/>
<comment type="subcellular location">
    <subcellularLocation>
        <location evidence="1">Cell membrane</location>
        <topology evidence="1">Multi-pass membrane protein</topology>
    </subcellularLocation>
</comment>
<protein>
    <submittedName>
        <fullName evidence="8">Cell division protein ftsw</fullName>
    </submittedName>
</protein>
<reference evidence="8" key="1">
    <citation type="journal article" date="2015" name="Proc. Natl. Acad. Sci. U.S.A.">
        <title>Networks of energetic and metabolic interactions define dynamics in microbial communities.</title>
        <authorList>
            <person name="Embree M."/>
            <person name="Liu J.K."/>
            <person name="Al-Bassam M.M."/>
            <person name="Zengler K."/>
        </authorList>
    </citation>
    <scope>NUCLEOTIDE SEQUENCE</scope>
</reference>
<dbReference type="InterPro" id="IPR001182">
    <property type="entry name" value="FtsW/RodA"/>
</dbReference>
<keyword evidence="2" id="KW-1003">Cell membrane</keyword>
<dbReference type="GO" id="GO:0015648">
    <property type="term" value="F:lipid-linked peptidoglycan transporter activity"/>
    <property type="evidence" value="ECO:0007669"/>
    <property type="project" value="TreeGrafter"/>
</dbReference>
<dbReference type="GO" id="GO:0051301">
    <property type="term" value="P:cell division"/>
    <property type="evidence" value="ECO:0007669"/>
    <property type="project" value="UniProtKB-KW"/>
</dbReference>
<comment type="caution">
    <text evidence="8">The sequence shown here is derived from an EMBL/GenBank/DDBJ whole genome shotgun (WGS) entry which is preliminary data.</text>
</comment>
<dbReference type="GO" id="GO:0005886">
    <property type="term" value="C:plasma membrane"/>
    <property type="evidence" value="ECO:0007669"/>
    <property type="project" value="UniProtKB-SubCell"/>
</dbReference>